<dbReference type="EMBL" id="JAFCMP010000060">
    <property type="protein sequence ID" value="KAG5188912.1"/>
    <property type="molecule type" value="Genomic_DNA"/>
</dbReference>
<comment type="subcellular location">
    <subcellularLocation>
        <location evidence="1 6">Nucleus</location>
    </subcellularLocation>
</comment>
<evidence type="ECO:0000256" key="6">
    <source>
        <dbReference type="RuleBase" id="RU364146"/>
    </source>
</evidence>
<evidence type="ECO:0000313" key="9">
    <source>
        <dbReference type="Proteomes" id="UP000664859"/>
    </source>
</evidence>
<evidence type="ECO:0000256" key="2">
    <source>
        <dbReference type="ARBA" id="ARBA00005389"/>
    </source>
</evidence>
<organism evidence="8 9">
    <name type="scientific">Tribonema minus</name>
    <dbReference type="NCBI Taxonomy" id="303371"/>
    <lineage>
        <taxon>Eukaryota</taxon>
        <taxon>Sar</taxon>
        <taxon>Stramenopiles</taxon>
        <taxon>Ochrophyta</taxon>
        <taxon>PX clade</taxon>
        <taxon>Xanthophyceae</taxon>
        <taxon>Tribonematales</taxon>
        <taxon>Tribonemataceae</taxon>
        <taxon>Tribonema</taxon>
    </lineage>
</organism>
<comment type="caution">
    <text evidence="8">The sequence shown here is derived from an EMBL/GenBank/DDBJ whole genome shotgun (WGS) entry which is preliminary data.</text>
</comment>
<gene>
    <name evidence="6" type="primary">MED10</name>
    <name evidence="8" type="ORF">JKP88DRAFT_233731</name>
</gene>
<keyword evidence="9" id="KW-1185">Reference proteome</keyword>
<dbReference type="Pfam" id="PF09748">
    <property type="entry name" value="Med10"/>
    <property type="match status" value="1"/>
</dbReference>
<keyword evidence="6" id="KW-0010">Activator</keyword>
<dbReference type="InterPro" id="IPR019145">
    <property type="entry name" value="Mediator_Med10"/>
</dbReference>
<dbReference type="OrthoDB" id="337270at2759"/>
<comment type="function">
    <text evidence="6">Component of the Mediator complex, a coactivator involved in the regulated transcription of nearly all RNA polymerase II-dependent genes. Mediator functions as a bridge to convey information from gene-specific regulatory proteins to the basal RNA polymerase II transcription machinery. Mediator is recruited to promoters by direct interactions with regulatory proteins and serves as a scaffold for the assembly of a functional preinitiation complex with RNA polymerase II and the general transcription factors.</text>
</comment>
<reference evidence="8" key="1">
    <citation type="submission" date="2021-02" db="EMBL/GenBank/DDBJ databases">
        <title>First Annotated Genome of the Yellow-green Alga Tribonema minus.</title>
        <authorList>
            <person name="Mahan K.M."/>
        </authorList>
    </citation>
    <scope>NUCLEOTIDE SEQUENCE</scope>
    <source>
        <strain evidence="8">UTEX B ZZ1240</strain>
    </source>
</reference>
<sequence>MVDVVLTLDELENRIENFVEEKPLFSQINAYVDKLQALSDARETCDADVPVQALERLDNNFNNNPEVFSLELLQRCRAEFDAVRNKAEGIRQLREGVADWRGGGGGSGGGGSGGGGGGGGAGGGAGDAMTDT</sequence>
<evidence type="ECO:0000256" key="7">
    <source>
        <dbReference type="SAM" id="MobiDB-lite"/>
    </source>
</evidence>
<evidence type="ECO:0000256" key="3">
    <source>
        <dbReference type="ARBA" id="ARBA00023015"/>
    </source>
</evidence>
<keyword evidence="3 6" id="KW-0805">Transcription regulation</keyword>
<dbReference type="AlphaFoldDB" id="A0A835Z750"/>
<feature type="compositionally biased region" description="Gly residues" evidence="7">
    <location>
        <begin position="101"/>
        <end position="126"/>
    </location>
</feature>
<dbReference type="GO" id="GO:0003712">
    <property type="term" value="F:transcription coregulator activity"/>
    <property type="evidence" value="ECO:0007669"/>
    <property type="project" value="InterPro"/>
</dbReference>
<evidence type="ECO:0000313" key="8">
    <source>
        <dbReference type="EMBL" id="KAG5188912.1"/>
    </source>
</evidence>
<evidence type="ECO:0000256" key="5">
    <source>
        <dbReference type="ARBA" id="ARBA00023242"/>
    </source>
</evidence>
<dbReference type="Proteomes" id="UP000664859">
    <property type="component" value="Unassembled WGS sequence"/>
</dbReference>
<proteinExistence type="inferred from homology"/>
<evidence type="ECO:0000256" key="1">
    <source>
        <dbReference type="ARBA" id="ARBA00004123"/>
    </source>
</evidence>
<keyword evidence="4 6" id="KW-0804">Transcription</keyword>
<comment type="subunit">
    <text evidence="6">Component of the Mediator complex.</text>
</comment>
<dbReference type="GO" id="GO:0006357">
    <property type="term" value="P:regulation of transcription by RNA polymerase II"/>
    <property type="evidence" value="ECO:0007669"/>
    <property type="project" value="InterPro"/>
</dbReference>
<dbReference type="GO" id="GO:0016592">
    <property type="term" value="C:mediator complex"/>
    <property type="evidence" value="ECO:0007669"/>
    <property type="project" value="InterPro"/>
</dbReference>
<accession>A0A835Z750</accession>
<evidence type="ECO:0000256" key="4">
    <source>
        <dbReference type="ARBA" id="ARBA00023163"/>
    </source>
</evidence>
<feature type="region of interest" description="Disordered" evidence="7">
    <location>
        <begin position="98"/>
        <end position="132"/>
    </location>
</feature>
<comment type="similarity">
    <text evidence="2 6">Belongs to the Mediator complex subunit 10 family.</text>
</comment>
<keyword evidence="5 6" id="KW-0539">Nucleus</keyword>
<protein>
    <recommendedName>
        <fullName evidence="6">Mediator of RNA polymerase II transcription subunit 10</fullName>
    </recommendedName>
    <alternativeName>
        <fullName evidence="6">Mediator complex subunit 10</fullName>
    </alternativeName>
</protein>
<name>A0A835Z750_9STRA</name>